<keyword evidence="5 10" id="KW-0812">Transmembrane</keyword>
<dbReference type="GO" id="GO:0016020">
    <property type="term" value="C:membrane"/>
    <property type="evidence" value="ECO:0007669"/>
    <property type="project" value="UniProtKB-SubCell"/>
</dbReference>
<evidence type="ECO:0000256" key="3">
    <source>
        <dbReference type="ARBA" id="ARBA00004173"/>
    </source>
</evidence>
<evidence type="ECO:0000256" key="8">
    <source>
        <dbReference type="ARBA" id="ARBA00023128"/>
    </source>
</evidence>
<dbReference type="PANTHER" id="PTHR21425:SF2">
    <property type="entry name" value="PROTEIN C1ORF43"/>
    <property type="match status" value="1"/>
</dbReference>
<reference evidence="12 13" key="1">
    <citation type="submission" date="2025-04" db="UniProtKB">
        <authorList>
            <consortium name="RefSeq"/>
        </authorList>
    </citation>
    <scope>IDENTIFICATION</scope>
    <source>
        <tissue evidence="12 13">Gonads</tissue>
    </source>
</reference>
<dbReference type="PANTHER" id="PTHR21425">
    <property type="entry name" value="NICE-3"/>
    <property type="match status" value="1"/>
</dbReference>
<dbReference type="GO" id="GO:0005794">
    <property type="term" value="C:Golgi apparatus"/>
    <property type="evidence" value="ECO:0007669"/>
    <property type="project" value="UniProtKB-SubCell"/>
</dbReference>
<keyword evidence="9 10" id="KW-0472">Membrane</keyword>
<dbReference type="STRING" id="7574.A0A1S3HWD2"/>
<evidence type="ECO:0000313" key="11">
    <source>
        <dbReference type="Proteomes" id="UP000085678"/>
    </source>
</evidence>
<keyword evidence="6 10" id="KW-1133">Transmembrane helix</keyword>
<dbReference type="InterPro" id="IPR010876">
    <property type="entry name" value="C1orf43"/>
</dbReference>
<dbReference type="AlphaFoldDB" id="A0A1S3HWD2"/>
<evidence type="ECO:0000313" key="12">
    <source>
        <dbReference type="RefSeq" id="XP_013389367.1"/>
    </source>
</evidence>
<comment type="subcellular location">
    <subcellularLocation>
        <location evidence="4">Golgi apparatus</location>
    </subcellularLocation>
    <subcellularLocation>
        <location evidence="2">Membrane</location>
        <topology evidence="2">Single-pass membrane protein</topology>
    </subcellularLocation>
    <subcellularLocation>
        <location evidence="3">Mitochondrion</location>
    </subcellularLocation>
</comment>
<dbReference type="OrthoDB" id="5960253at2759"/>
<feature type="transmembrane region" description="Helical" evidence="10">
    <location>
        <begin position="6"/>
        <end position="28"/>
    </location>
</feature>
<keyword evidence="11" id="KW-1185">Reference proteome</keyword>
<evidence type="ECO:0000256" key="9">
    <source>
        <dbReference type="ARBA" id="ARBA00023136"/>
    </source>
</evidence>
<accession>A0A1S3HWD2</accession>
<dbReference type="OMA" id="AEFIKYQ"/>
<dbReference type="Proteomes" id="UP000085678">
    <property type="component" value="Unplaced"/>
</dbReference>
<sequence>MAEEMSNISIVLFIACGTLTFLYIFIFAKRQISRFALKSTRKPHVPIGADAPEALKQEINRRLKRTGDIKYEPLLMTRTTEEKYGPFAGNWHFFYRMKAVDNLHILDQGLQDRGKNCSSRKPGDNLLKYLTANLPLASPELIDKFVHAYEHARHDPIEFGVEEYRQYMELLQELMNSIKDDYDDADGTTNNRDNLTKPEQITYIPPPNGSQTGMYRLLTSGSKQSLASSKVDSQTSSLSSVHYETSL</sequence>
<evidence type="ECO:0000256" key="7">
    <source>
        <dbReference type="ARBA" id="ARBA00023034"/>
    </source>
</evidence>
<evidence type="ECO:0000256" key="2">
    <source>
        <dbReference type="ARBA" id="ARBA00004167"/>
    </source>
</evidence>
<evidence type="ECO:0000256" key="5">
    <source>
        <dbReference type="ARBA" id="ARBA00022692"/>
    </source>
</evidence>
<evidence type="ECO:0000256" key="1">
    <source>
        <dbReference type="ARBA" id="ARBA00002620"/>
    </source>
</evidence>
<evidence type="ECO:0000313" key="13">
    <source>
        <dbReference type="RefSeq" id="XP_013389369.1"/>
    </source>
</evidence>
<comment type="function">
    <text evidence="1">General regulator of phagocytosis. Required to uptake Gram negative bacterium by macrophages.</text>
</comment>
<keyword evidence="7" id="KW-0333">Golgi apparatus</keyword>
<name>A0A1S3HWD2_LINAN</name>
<evidence type="ECO:0000256" key="4">
    <source>
        <dbReference type="ARBA" id="ARBA00004555"/>
    </source>
</evidence>
<dbReference type="Pfam" id="PF07406">
    <property type="entry name" value="NICE-3"/>
    <property type="match status" value="1"/>
</dbReference>
<proteinExistence type="predicted"/>
<dbReference type="GeneID" id="106158070"/>
<keyword evidence="8" id="KW-0496">Mitochondrion</keyword>
<organism evidence="11 13">
    <name type="scientific">Lingula anatina</name>
    <name type="common">Brachiopod</name>
    <name type="synonym">Lingula unguis</name>
    <dbReference type="NCBI Taxonomy" id="7574"/>
    <lineage>
        <taxon>Eukaryota</taxon>
        <taxon>Metazoa</taxon>
        <taxon>Spiralia</taxon>
        <taxon>Lophotrochozoa</taxon>
        <taxon>Brachiopoda</taxon>
        <taxon>Linguliformea</taxon>
        <taxon>Lingulata</taxon>
        <taxon>Lingulida</taxon>
        <taxon>Linguloidea</taxon>
        <taxon>Lingulidae</taxon>
        <taxon>Lingula</taxon>
    </lineage>
</organism>
<protein>
    <submittedName>
        <fullName evidence="12 13">Uncharacterized protein C1orf43 homolog</fullName>
    </submittedName>
</protein>
<evidence type="ECO:0000256" key="10">
    <source>
        <dbReference type="SAM" id="Phobius"/>
    </source>
</evidence>
<dbReference type="RefSeq" id="XP_013389369.1">
    <property type="nucleotide sequence ID" value="XM_013533915.1"/>
</dbReference>
<dbReference type="KEGG" id="lak:106158070"/>
<dbReference type="RefSeq" id="XP_013389367.1">
    <property type="nucleotide sequence ID" value="XM_013533913.1"/>
</dbReference>
<evidence type="ECO:0000256" key="6">
    <source>
        <dbReference type="ARBA" id="ARBA00022989"/>
    </source>
</evidence>
<gene>
    <name evidence="12 13" type="primary">LOC106158070</name>
</gene>
<dbReference type="GO" id="GO:0005739">
    <property type="term" value="C:mitochondrion"/>
    <property type="evidence" value="ECO:0007669"/>
    <property type="project" value="UniProtKB-SubCell"/>
</dbReference>